<organism evidence="2 3">
    <name type="scientific">Apiosordaria backusii</name>
    <dbReference type="NCBI Taxonomy" id="314023"/>
    <lineage>
        <taxon>Eukaryota</taxon>
        <taxon>Fungi</taxon>
        <taxon>Dikarya</taxon>
        <taxon>Ascomycota</taxon>
        <taxon>Pezizomycotina</taxon>
        <taxon>Sordariomycetes</taxon>
        <taxon>Sordariomycetidae</taxon>
        <taxon>Sordariales</taxon>
        <taxon>Lasiosphaeriaceae</taxon>
        <taxon>Apiosordaria</taxon>
    </lineage>
</organism>
<evidence type="ECO:0000313" key="3">
    <source>
        <dbReference type="Proteomes" id="UP001172159"/>
    </source>
</evidence>
<evidence type="ECO:0000256" key="1">
    <source>
        <dbReference type="SAM" id="Phobius"/>
    </source>
</evidence>
<dbReference type="Proteomes" id="UP001172159">
    <property type="component" value="Unassembled WGS sequence"/>
</dbReference>
<dbReference type="EMBL" id="JAUKTV010000023">
    <property type="protein sequence ID" value="KAK0702884.1"/>
    <property type="molecule type" value="Genomic_DNA"/>
</dbReference>
<feature type="transmembrane region" description="Helical" evidence="1">
    <location>
        <begin position="21"/>
        <end position="41"/>
    </location>
</feature>
<name>A0AA39ZSL4_9PEZI</name>
<reference evidence="2" key="1">
    <citation type="submission" date="2023-06" db="EMBL/GenBank/DDBJ databases">
        <title>Genome-scale phylogeny and comparative genomics of the fungal order Sordariales.</title>
        <authorList>
            <consortium name="Lawrence Berkeley National Laboratory"/>
            <person name="Hensen N."/>
            <person name="Bonometti L."/>
            <person name="Westerberg I."/>
            <person name="Brannstrom I.O."/>
            <person name="Guillou S."/>
            <person name="Cros-Aarteil S."/>
            <person name="Calhoun S."/>
            <person name="Haridas S."/>
            <person name="Kuo A."/>
            <person name="Mondo S."/>
            <person name="Pangilinan J."/>
            <person name="Riley R."/>
            <person name="Labutti K."/>
            <person name="Andreopoulos B."/>
            <person name="Lipzen A."/>
            <person name="Chen C."/>
            <person name="Yanf M."/>
            <person name="Daum C."/>
            <person name="Ng V."/>
            <person name="Clum A."/>
            <person name="Steindorff A."/>
            <person name="Ohm R."/>
            <person name="Martin F."/>
            <person name="Silar P."/>
            <person name="Natvig D."/>
            <person name="Lalanne C."/>
            <person name="Gautier V."/>
            <person name="Ament-Velasquez S.L."/>
            <person name="Kruys A."/>
            <person name="Hutchinson M.I."/>
            <person name="Powell A.J."/>
            <person name="Barry K."/>
            <person name="Miller A.N."/>
            <person name="Grigoriev I.V."/>
            <person name="Debuchy R."/>
            <person name="Gladieux P."/>
            <person name="Thoren M.H."/>
            <person name="Johannesson H."/>
        </authorList>
    </citation>
    <scope>NUCLEOTIDE SEQUENCE</scope>
    <source>
        <strain evidence="2">CBS 540.89</strain>
    </source>
</reference>
<comment type="caution">
    <text evidence="2">The sequence shown here is derived from an EMBL/GenBank/DDBJ whole genome shotgun (WGS) entry which is preliminary data.</text>
</comment>
<keyword evidence="1" id="KW-0812">Transmembrane</keyword>
<proteinExistence type="predicted"/>
<feature type="transmembrane region" description="Helical" evidence="1">
    <location>
        <begin position="61"/>
        <end position="83"/>
    </location>
</feature>
<accession>A0AA39ZSL4</accession>
<protein>
    <submittedName>
        <fullName evidence="2">Uncharacterized protein</fullName>
    </submittedName>
</protein>
<keyword evidence="3" id="KW-1185">Reference proteome</keyword>
<keyword evidence="1" id="KW-1133">Transmembrane helix</keyword>
<keyword evidence="1" id="KW-0472">Membrane</keyword>
<evidence type="ECO:0000313" key="2">
    <source>
        <dbReference type="EMBL" id="KAK0702884.1"/>
    </source>
</evidence>
<gene>
    <name evidence="2" type="ORF">B0T21DRAFT_378191</name>
</gene>
<sequence>MVWDHRTLSARIAFLRGHHMGWAFYIPCSIFALSFHCSSLSPERQDWNLVEGTKAIYFFFFRRITFILIVEEVMSVRVLVIGFRMMRDGCWKI</sequence>
<dbReference type="AlphaFoldDB" id="A0AA39ZSL4"/>